<dbReference type="InterPro" id="IPR027417">
    <property type="entry name" value="P-loop_NTPase"/>
</dbReference>
<dbReference type="CDD" id="cd03221">
    <property type="entry name" value="ABCF_EF-3"/>
    <property type="match status" value="1"/>
</dbReference>
<reference evidence="5 6" key="1">
    <citation type="submission" date="2019-06" db="EMBL/GenBank/DDBJ databases">
        <title>Sequencing the genomes of 1000 actinobacteria strains.</title>
        <authorList>
            <person name="Klenk H.-P."/>
        </authorList>
    </citation>
    <scope>NUCLEOTIDE SEQUENCE [LARGE SCALE GENOMIC DNA]</scope>
    <source>
        <strain evidence="5 6">DSM 24617</strain>
    </source>
</reference>
<dbReference type="InterPro" id="IPR017871">
    <property type="entry name" value="ABC_transporter-like_CS"/>
</dbReference>
<dbReference type="EMBL" id="VFOK01000001">
    <property type="protein sequence ID" value="TQL34605.1"/>
    <property type="molecule type" value="Genomic_DNA"/>
</dbReference>
<proteinExistence type="predicted"/>
<keyword evidence="1" id="KW-0677">Repeat</keyword>
<dbReference type="Proteomes" id="UP000318336">
    <property type="component" value="Unassembled WGS sequence"/>
</dbReference>
<keyword evidence="2" id="KW-0547">Nucleotide-binding</keyword>
<evidence type="ECO:0000313" key="5">
    <source>
        <dbReference type="EMBL" id="TQL34605.1"/>
    </source>
</evidence>
<comment type="caution">
    <text evidence="5">The sequence shown here is derived from an EMBL/GenBank/DDBJ whole genome shotgun (WGS) entry which is preliminary data.</text>
</comment>
<dbReference type="GO" id="GO:0005524">
    <property type="term" value="F:ATP binding"/>
    <property type="evidence" value="ECO:0007669"/>
    <property type="project" value="UniProtKB-KW"/>
</dbReference>
<dbReference type="OrthoDB" id="3239744at2"/>
<dbReference type="InterPro" id="IPR003593">
    <property type="entry name" value="AAA+_ATPase"/>
</dbReference>
<dbReference type="PROSITE" id="PS00211">
    <property type="entry name" value="ABC_TRANSPORTER_1"/>
    <property type="match status" value="1"/>
</dbReference>
<dbReference type="PANTHER" id="PTHR19211:SF14">
    <property type="entry name" value="ATP-BINDING CASSETTE SUB-FAMILY F MEMBER 1"/>
    <property type="match status" value="1"/>
</dbReference>
<dbReference type="RefSeq" id="WP_142006978.1">
    <property type="nucleotide sequence ID" value="NZ_CAJTBP010000001.1"/>
</dbReference>
<name>A0A542XFL6_9MICO</name>
<evidence type="ECO:0000313" key="6">
    <source>
        <dbReference type="Proteomes" id="UP000318336"/>
    </source>
</evidence>
<organism evidence="5 6">
    <name type="scientific">Barrientosiimonas humi</name>
    <dbReference type="NCBI Taxonomy" id="999931"/>
    <lineage>
        <taxon>Bacteria</taxon>
        <taxon>Bacillati</taxon>
        <taxon>Actinomycetota</taxon>
        <taxon>Actinomycetes</taxon>
        <taxon>Micrococcales</taxon>
        <taxon>Dermacoccaceae</taxon>
        <taxon>Barrientosiimonas</taxon>
    </lineage>
</organism>
<evidence type="ECO:0000256" key="1">
    <source>
        <dbReference type="ARBA" id="ARBA00022737"/>
    </source>
</evidence>
<dbReference type="PROSITE" id="PS50893">
    <property type="entry name" value="ABC_TRANSPORTER_2"/>
    <property type="match status" value="1"/>
</dbReference>
<dbReference type="InterPro" id="IPR003439">
    <property type="entry name" value="ABC_transporter-like_ATP-bd"/>
</dbReference>
<dbReference type="InterPro" id="IPR050611">
    <property type="entry name" value="ABCF"/>
</dbReference>
<feature type="domain" description="ABC transporter" evidence="4">
    <location>
        <begin position="6"/>
        <end position="251"/>
    </location>
</feature>
<evidence type="ECO:0000256" key="2">
    <source>
        <dbReference type="ARBA" id="ARBA00022741"/>
    </source>
</evidence>
<dbReference type="GO" id="GO:0016887">
    <property type="term" value="F:ATP hydrolysis activity"/>
    <property type="evidence" value="ECO:0007669"/>
    <property type="project" value="InterPro"/>
</dbReference>
<dbReference type="SUPFAM" id="SSF52540">
    <property type="entry name" value="P-loop containing nucleoside triphosphate hydrolases"/>
    <property type="match status" value="2"/>
</dbReference>
<sequence length="534" mass="58281">MPAPSLVVRDVRKSYPDRLVLDGLDLVATPGQRVGLIGENGAGKSTLVRLVAGLEQPDSGSITAPDDLGYLAQDSGLRDDATVEEVLTAALAPLHDGVADLERLAGELPGSADAYAQRLEWVEAHDAWDADRRAEVAAHRLGLGALERDKPVRELSGGQRARLALAALLTRRPACLVLDEPTNHLDAEALDFLEAQLISMPGVVLVASHDRMLLERVCTTLVDLDPAHLGTDGRGGRAYSGAYSTYLSAKHDSRRRWEEAFEQQQETLNALRVRTRTTTLDIAHDRPPRDNDKYIYSFKGENVQAQVRRRVRDAEQRIAAIERDLVPKPPVPVDFSGSFDGRRAASLRLRDLSVPGRLHLARLDVAAGEHLLVTGANGTGKSTLLSVLAGRLEAAGDVQVDARSVGFLPQEVRFAVPTRTPRDIYADVDPLRPITDLGLLHPRDLTRPVGVLSEGQRRRLALALLMATPHDLLLLDEPSNHLSPSLVDAVEEAVRRTPVTVLVASHDRWLRSRWQGSVCLVRPPRRGAAERPGS</sequence>
<dbReference type="FunFam" id="3.40.50.300:FF:000011">
    <property type="entry name" value="Putative ABC transporter ATP-binding component"/>
    <property type="match status" value="1"/>
</dbReference>
<dbReference type="SMART" id="SM00382">
    <property type="entry name" value="AAA"/>
    <property type="match status" value="2"/>
</dbReference>
<accession>A0A542XFL6</accession>
<keyword evidence="3 5" id="KW-0067">ATP-binding</keyword>
<keyword evidence="6" id="KW-1185">Reference proteome</keyword>
<dbReference type="Gene3D" id="3.40.50.300">
    <property type="entry name" value="P-loop containing nucleotide triphosphate hydrolases"/>
    <property type="match status" value="2"/>
</dbReference>
<dbReference type="PANTHER" id="PTHR19211">
    <property type="entry name" value="ATP-BINDING TRANSPORT PROTEIN-RELATED"/>
    <property type="match status" value="1"/>
</dbReference>
<gene>
    <name evidence="5" type="ORF">FB554_2781</name>
</gene>
<dbReference type="AlphaFoldDB" id="A0A542XFL6"/>
<protein>
    <submittedName>
        <fullName evidence="5">Macrolide transport system ATP-binding/permease protein</fullName>
    </submittedName>
</protein>
<dbReference type="Pfam" id="PF00005">
    <property type="entry name" value="ABC_tran"/>
    <property type="match status" value="2"/>
</dbReference>
<evidence type="ECO:0000256" key="3">
    <source>
        <dbReference type="ARBA" id="ARBA00022840"/>
    </source>
</evidence>
<evidence type="ECO:0000259" key="4">
    <source>
        <dbReference type="PROSITE" id="PS50893"/>
    </source>
</evidence>